<evidence type="ECO:0000313" key="1">
    <source>
        <dbReference type="EMBL" id="BBZ08689.1"/>
    </source>
</evidence>
<dbReference type="AlphaFoldDB" id="A0A7I7VTS1"/>
<reference evidence="1 2" key="1">
    <citation type="journal article" date="2019" name="Emerg. Microbes Infect.">
        <title>Comprehensive subspecies identification of 175 nontuberculous mycobacteria species based on 7547 genomic profiles.</title>
        <authorList>
            <person name="Matsumoto Y."/>
            <person name="Kinjo T."/>
            <person name="Motooka D."/>
            <person name="Nabeya D."/>
            <person name="Jung N."/>
            <person name="Uechi K."/>
            <person name="Horii T."/>
            <person name="Iida T."/>
            <person name="Fujita J."/>
            <person name="Nakamura S."/>
        </authorList>
    </citation>
    <scope>NUCLEOTIDE SEQUENCE [LARGE SCALE GENOMIC DNA]</scope>
    <source>
        <strain evidence="1 2">JCM 12405</strain>
    </source>
</reference>
<proteinExistence type="predicted"/>
<sequence>MSRPPLDRILPSSPWPGKHHPARVRVMTRFVGFLGGVNVGGVTRNLHTGKEVLRSVNSAR</sequence>
<organism evidence="1 2">
    <name type="scientific">Mycolicibacterium doricum</name>
    <dbReference type="NCBI Taxonomy" id="126673"/>
    <lineage>
        <taxon>Bacteria</taxon>
        <taxon>Bacillati</taxon>
        <taxon>Actinomycetota</taxon>
        <taxon>Actinomycetes</taxon>
        <taxon>Mycobacteriales</taxon>
        <taxon>Mycobacteriaceae</taxon>
        <taxon>Mycolicibacterium</taxon>
    </lineage>
</organism>
<name>A0A7I7VTS1_9MYCO</name>
<evidence type="ECO:0000313" key="2">
    <source>
        <dbReference type="Proteomes" id="UP000467201"/>
    </source>
</evidence>
<accession>A0A7I7VTS1</accession>
<dbReference type="EMBL" id="AP022605">
    <property type="protein sequence ID" value="BBZ08689.1"/>
    <property type="molecule type" value="Genomic_DNA"/>
</dbReference>
<dbReference type="KEGG" id="mdr:MDOR_28580"/>
<protein>
    <submittedName>
        <fullName evidence="1">Uncharacterized protein</fullName>
    </submittedName>
</protein>
<gene>
    <name evidence="1" type="ORF">MDOR_28580</name>
</gene>
<dbReference type="Proteomes" id="UP000467201">
    <property type="component" value="Chromosome"/>
</dbReference>